<name>A0A1J8PSR1_9AGAM</name>
<reference evidence="1 2" key="1">
    <citation type="submission" date="2016-03" db="EMBL/GenBank/DDBJ databases">
        <title>Comparative genomics of the ectomycorrhizal sister species Rhizopogon vinicolor and Rhizopogon vesiculosus (Basidiomycota: Boletales) reveals a divergence of the mating type B locus.</title>
        <authorList>
            <person name="Mujic A.B."/>
            <person name="Kuo A."/>
            <person name="Tritt A."/>
            <person name="Lipzen A."/>
            <person name="Chen C."/>
            <person name="Johnson J."/>
            <person name="Sharma A."/>
            <person name="Barry K."/>
            <person name="Grigoriev I.V."/>
            <person name="Spatafora J.W."/>
        </authorList>
    </citation>
    <scope>NUCLEOTIDE SEQUENCE [LARGE SCALE GENOMIC DNA]</scope>
    <source>
        <strain evidence="1 2">AM-OR11-056</strain>
    </source>
</reference>
<feature type="non-terminal residue" evidence="1">
    <location>
        <position position="11"/>
    </location>
</feature>
<gene>
    <name evidence="1" type="ORF">AZE42_13703</name>
</gene>
<accession>A0A1J8PSR1</accession>
<organism evidence="1 2">
    <name type="scientific">Rhizopogon vesiculosus</name>
    <dbReference type="NCBI Taxonomy" id="180088"/>
    <lineage>
        <taxon>Eukaryota</taxon>
        <taxon>Fungi</taxon>
        <taxon>Dikarya</taxon>
        <taxon>Basidiomycota</taxon>
        <taxon>Agaricomycotina</taxon>
        <taxon>Agaricomycetes</taxon>
        <taxon>Agaricomycetidae</taxon>
        <taxon>Boletales</taxon>
        <taxon>Suillineae</taxon>
        <taxon>Rhizopogonaceae</taxon>
        <taxon>Rhizopogon</taxon>
    </lineage>
</organism>
<evidence type="ECO:0000313" key="1">
    <source>
        <dbReference type="EMBL" id="OJA11535.1"/>
    </source>
</evidence>
<keyword evidence="2" id="KW-1185">Reference proteome</keyword>
<proteinExistence type="predicted"/>
<comment type="caution">
    <text evidence="1">The sequence shown here is derived from an EMBL/GenBank/DDBJ whole genome shotgun (WGS) entry which is preliminary data.</text>
</comment>
<dbReference type="EMBL" id="LVVM01005027">
    <property type="protein sequence ID" value="OJA11535.1"/>
    <property type="molecule type" value="Genomic_DNA"/>
</dbReference>
<dbReference type="Proteomes" id="UP000183567">
    <property type="component" value="Unassembled WGS sequence"/>
</dbReference>
<sequence>MLEDTLTDRDL</sequence>
<protein>
    <submittedName>
        <fullName evidence="1">Uncharacterized protein</fullName>
    </submittedName>
</protein>
<evidence type="ECO:0000313" key="2">
    <source>
        <dbReference type="Proteomes" id="UP000183567"/>
    </source>
</evidence>